<sequence>MTTTPDKESVFLVSGLLQTERQSDGCRKLLRELTVNVRDKVITVPENFITDFSSIPWFGRILVRWSKVDIAGVVHDRLYATGEYTRCESDTVWRLTALAGECHANLFQAWIGWFFLRIGGWIAWNRSRKKRAKH</sequence>
<accession>A0A517VVV5</accession>
<evidence type="ECO:0000256" key="1">
    <source>
        <dbReference type="SAM" id="Phobius"/>
    </source>
</evidence>
<protein>
    <recommendedName>
        <fullName evidence="4">DUF1353 domain-containing protein</fullName>
    </recommendedName>
</protein>
<proteinExistence type="predicted"/>
<gene>
    <name evidence="2" type="ORF">V144x_25980</name>
</gene>
<evidence type="ECO:0000313" key="3">
    <source>
        <dbReference type="Proteomes" id="UP000318704"/>
    </source>
</evidence>
<evidence type="ECO:0008006" key="4">
    <source>
        <dbReference type="Google" id="ProtNLM"/>
    </source>
</evidence>
<organism evidence="2 3">
    <name type="scientific">Gimesia aquarii</name>
    <dbReference type="NCBI Taxonomy" id="2527964"/>
    <lineage>
        <taxon>Bacteria</taxon>
        <taxon>Pseudomonadati</taxon>
        <taxon>Planctomycetota</taxon>
        <taxon>Planctomycetia</taxon>
        <taxon>Planctomycetales</taxon>
        <taxon>Planctomycetaceae</taxon>
        <taxon>Gimesia</taxon>
    </lineage>
</organism>
<feature type="transmembrane region" description="Helical" evidence="1">
    <location>
        <begin position="106"/>
        <end position="124"/>
    </location>
</feature>
<dbReference type="Pfam" id="PF07087">
    <property type="entry name" value="DUF1353"/>
    <property type="match status" value="1"/>
</dbReference>
<dbReference type="RefSeq" id="WP_197998900.1">
    <property type="nucleotide sequence ID" value="NZ_CP037920.1"/>
</dbReference>
<evidence type="ECO:0000313" key="2">
    <source>
        <dbReference type="EMBL" id="QDT97127.1"/>
    </source>
</evidence>
<keyword evidence="1" id="KW-0472">Membrane</keyword>
<keyword evidence="1" id="KW-0812">Transmembrane</keyword>
<name>A0A517VVV5_9PLAN</name>
<keyword evidence="1" id="KW-1133">Transmembrane helix</keyword>
<dbReference type="AlphaFoldDB" id="A0A517VVV5"/>
<dbReference type="Proteomes" id="UP000318704">
    <property type="component" value="Chromosome"/>
</dbReference>
<dbReference type="InterPro" id="IPR010767">
    <property type="entry name" value="Phage_CGC-2007_Cje0229"/>
</dbReference>
<dbReference type="EMBL" id="CP037920">
    <property type="protein sequence ID" value="QDT97127.1"/>
    <property type="molecule type" value="Genomic_DNA"/>
</dbReference>
<dbReference type="KEGG" id="gaw:V144x_25980"/>
<reference evidence="2 3" key="1">
    <citation type="submission" date="2019-03" db="EMBL/GenBank/DDBJ databases">
        <title>Deep-cultivation of Planctomycetes and their phenomic and genomic characterization uncovers novel biology.</title>
        <authorList>
            <person name="Wiegand S."/>
            <person name="Jogler M."/>
            <person name="Boedeker C."/>
            <person name="Pinto D."/>
            <person name="Vollmers J."/>
            <person name="Rivas-Marin E."/>
            <person name="Kohn T."/>
            <person name="Peeters S.H."/>
            <person name="Heuer A."/>
            <person name="Rast P."/>
            <person name="Oberbeckmann S."/>
            <person name="Bunk B."/>
            <person name="Jeske O."/>
            <person name="Meyerdierks A."/>
            <person name="Storesund J.E."/>
            <person name="Kallscheuer N."/>
            <person name="Luecker S."/>
            <person name="Lage O.M."/>
            <person name="Pohl T."/>
            <person name="Merkel B.J."/>
            <person name="Hornburger P."/>
            <person name="Mueller R.-W."/>
            <person name="Bruemmer F."/>
            <person name="Labrenz M."/>
            <person name="Spormann A.M."/>
            <person name="Op den Camp H."/>
            <person name="Overmann J."/>
            <person name="Amann R."/>
            <person name="Jetten M.S.M."/>
            <person name="Mascher T."/>
            <person name="Medema M.H."/>
            <person name="Devos D.P."/>
            <person name="Kaster A.-K."/>
            <person name="Ovreas L."/>
            <person name="Rohde M."/>
            <person name="Galperin M.Y."/>
            <person name="Jogler C."/>
        </authorList>
    </citation>
    <scope>NUCLEOTIDE SEQUENCE [LARGE SCALE GENOMIC DNA]</scope>
    <source>
        <strain evidence="2 3">V144</strain>
    </source>
</reference>